<dbReference type="Pfam" id="PF15963">
    <property type="entry name" value="Myb_DNA-bind_7"/>
    <property type="match status" value="1"/>
</dbReference>
<dbReference type="GO" id="GO:0070898">
    <property type="term" value="P:RNA polymerase III preinitiation complex assembly"/>
    <property type="evidence" value="ECO:0007669"/>
    <property type="project" value="TreeGrafter"/>
</dbReference>
<dbReference type="InterPro" id="IPR009057">
    <property type="entry name" value="Homeodomain-like_sf"/>
</dbReference>
<dbReference type="GeneID" id="109542638"/>
<sequence>MASRRTRVKAVANFTHRKKPPLSSAVNSTEAFSADDLELPTSSSSTIIEKTSIIPQEECCDLKAKIAPASNKIVILDDLKVRPAPQPNGEAPKVPIKSPISEKCASSIETQPADYPLPASPVKKMILDSSDSEYPAPYSPSKINRSRIRPIPRLDTRKPSASESEDESRRYGRKRHNSVCSVASTVCLEPQTPTTPHLEQKDTAHATPKKIFRNEQTRRLAEARRDFHKRFGSAAPDKQQLRMIDLIFYNPNSNPMSQKTERDRTQSETTVKQVKSEAVDDPAAPEAEENEPESSLPVPQIKIGPSGEIILDEQSVVMENTQVAKQKEQIQKSKIVDGDSTATYGIYKKVARSLPWSQKETVRFYKALNLIGTDFTLMATLFPTRSRRELKIKFKKEEKNNIQLVERAIKDPCSYNFADLKREVEVEREEEAILQKIKDDELRSKTEPTEKQTRKRKRKEPNRSAPTAQKLPTHAQKSVHSDDESTELSNGKTPAGIESAGGKDGDADISDFTQSDTDEEEFIPFLKPTRFGRMPKSTLKFNEPLDLPGKCTVPKKRPYKKAANIDKTPSRSCSPSRLPVGLLRDRRLSSASSVDSNAENLVPGAVIITAEEDAKGQQQYKVFMVTPEKKLAPVEMDSQAIATLVAEKSVAELPLTPSLPERNVTIPASSVDSQLEPLTEAGNVAKSGQGNEVSVEHNNVAINCTENGSLSQPNDKLIPEKPPGNNQS</sequence>
<feature type="region of interest" description="Disordered" evidence="2">
    <location>
        <begin position="250"/>
        <end position="301"/>
    </location>
</feature>
<feature type="region of interest" description="Disordered" evidence="2">
    <location>
        <begin position="437"/>
        <end position="514"/>
    </location>
</feature>
<comment type="subcellular location">
    <subcellularLocation>
        <location evidence="1">Nucleus</location>
    </subcellularLocation>
</comment>
<reference evidence="4" key="2">
    <citation type="submission" date="2024-08" db="UniProtKB">
        <authorList>
            <consortium name="EnsemblMetazoa"/>
        </authorList>
    </citation>
    <scope>IDENTIFICATION</scope>
</reference>
<feature type="domain" description="Myb-like" evidence="3">
    <location>
        <begin position="352"/>
        <end position="400"/>
    </location>
</feature>
<evidence type="ECO:0000259" key="3">
    <source>
        <dbReference type="SMART" id="SM00717"/>
    </source>
</evidence>
<dbReference type="AlphaFoldDB" id="A0AAR5Q2P2"/>
<keyword evidence="5" id="KW-1185">Reference proteome</keyword>
<accession>A0AAR5Q2P2</accession>
<organism evidence="4 5">
    <name type="scientific">Dendroctonus ponderosae</name>
    <name type="common">Mountain pine beetle</name>
    <dbReference type="NCBI Taxonomy" id="77166"/>
    <lineage>
        <taxon>Eukaryota</taxon>
        <taxon>Metazoa</taxon>
        <taxon>Ecdysozoa</taxon>
        <taxon>Arthropoda</taxon>
        <taxon>Hexapoda</taxon>
        <taxon>Insecta</taxon>
        <taxon>Pterygota</taxon>
        <taxon>Neoptera</taxon>
        <taxon>Endopterygota</taxon>
        <taxon>Coleoptera</taxon>
        <taxon>Polyphaga</taxon>
        <taxon>Cucujiformia</taxon>
        <taxon>Curculionidae</taxon>
        <taxon>Scolytinae</taxon>
        <taxon>Dendroctonus</taxon>
    </lineage>
</organism>
<dbReference type="SMART" id="SM00717">
    <property type="entry name" value="SANT"/>
    <property type="match status" value="1"/>
</dbReference>
<dbReference type="PANTHER" id="PTHR22929:SF0">
    <property type="entry name" value="TRANSCRIPTION FACTOR TFIIIB COMPONENT B'' HOMOLOG"/>
    <property type="match status" value="1"/>
</dbReference>
<reference evidence="5" key="1">
    <citation type="journal article" date="2013" name="Genome Biol.">
        <title>Draft genome of the mountain pine beetle, Dendroctonus ponderosae Hopkins, a major forest pest.</title>
        <authorList>
            <person name="Keeling C.I."/>
            <person name="Yuen M.M."/>
            <person name="Liao N.Y."/>
            <person name="Docking T.R."/>
            <person name="Chan S.K."/>
            <person name="Taylor G.A."/>
            <person name="Palmquist D.L."/>
            <person name="Jackman S.D."/>
            <person name="Nguyen A."/>
            <person name="Li M."/>
            <person name="Henderson H."/>
            <person name="Janes J.K."/>
            <person name="Zhao Y."/>
            <person name="Pandoh P."/>
            <person name="Moore R."/>
            <person name="Sperling F.A."/>
            <person name="Huber D.P."/>
            <person name="Birol I."/>
            <person name="Jones S.J."/>
            <person name="Bohlmann J."/>
        </authorList>
    </citation>
    <scope>NUCLEOTIDE SEQUENCE</scope>
</reference>
<feature type="compositionally biased region" description="Polar residues" evidence="2">
    <location>
        <begin position="686"/>
        <end position="714"/>
    </location>
</feature>
<evidence type="ECO:0000256" key="2">
    <source>
        <dbReference type="SAM" id="MobiDB-lite"/>
    </source>
</evidence>
<dbReference type="GO" id="GO:0005634">
    <property type="term" value="C:nucleus"/>
    <property type="evidence" value="ECO:0007669"/>
    <property type="project" value="UniProtKB-SubCell"/>
</dbReference>
<feature type="region of interest" description="Disordered" evidence="2">
    <location>
        <begin position="684"/>
        <end position="728"/>
    </location>
</feature>
<dbReference type="GO" id="GO:0001156">
    <property type="term" value="F:TFIIIC-class transcription factor complex binding"/>
    <property type="evidence" value="ECO:0007669"/>
    <property type="project" value="TreeGrafter"/>
</dbReference>
<dbReference type="PANTHER" id="PTHR22929">
    <property type="entry name" value="RNA POLYMERASE III TRANSCRIPTION INITIATION FACTOR B"/>
    <property type="match status" value="1"/>
</dbReference>
<proteinExistence type="predicted"/>
<evidence type="ECO:0000313" key="4">
    <source>
        <dbReference type="EnsemblMetazoa" id="XP_019767499.1"/>
    </source>
</evidence>
<dbReference type="CTD" id="55814"/>
<feature type="region of interest" description="Disordered" evidence="2">
    <location>
        <begin position="82"/>
        <end position="103"/>
    </location>
</feature>
<evidence type="ECO:0000313" key="5">
    <source>
        <dbReference type="Proteomes" id="UP000019118"/>
    </source>
</evidence>
<feature type="region of interest" description="Disordered" evidence="2">
    <location>
        <begin position="130"/>
        <end position="176"/>
    </location>
</feature>
<dbReference type="InterPro" id="IPR001005">
    <property type="entry name" value="SANT/Myb"/>
</dbReference>
<dbReference type="SUPFAM" id="SSF46689">
    <property type="entry name" value="Homeodomain-like"/>
    <property type="match status" value="1"/>
</dbReference>
<dbReference type="InterPro" id="IPR039467">
    <property type="entry name" value="TFIIIB_B''_Myb"/>
</dbReference>
<name>A0AAR5Q2P2_DENPD</name>
<dbReference type="EnsemblMetazoa" id="XM_019911940.1">
    <property type="protein sequence ID" value="XP_019767499.1"/>
    <property type="gene ID" value="LOC109542638"/>
</dbReference>
<dbReference type="GO" id="GO:0000126">
    <property type="term" value="C:transcription factor TFIIIB complex"/>
    <property type="evidence" value="ECO:0007669"/>
    <property type="project" value="TreeGrafter"/>
</dbReference>
<evidence type="ECO:0000256" key="1">
    <source>
        <dbReference type="ARBA" id="ARBA00004123"/>
    </source>
</evidence>
<dbReference type="KEGG" id="dpa:109542638"/>
<protein>
    <recommendedName>
        <fullName evidence="3">Myb-like domain-containing protein</fullName>
    </recommendedName>
</protein>
<feature type="compositionally biased region" description="Basic and acidic residues" evidence="2">
    <location>
        <begin position="437"/>
        <end position="452"/>
    </location>
</feature>
<dbReference type="Proteomes" id="UP000019118">
    <property type="component" value="Unassembled WGS sequence"/>
</dbReference>